<evidence type="ECO:0000313" key="3">
    <source>
        <dbReference type="Proteomes" id="UP000593574"/>
    </source>
</evidence>
<sequence length="203" mass="23801">MITWVFIVVRVLYFQSARVRETITVYVIEYVHFEIVEESAYFSQSPFTLESLAKRLGNNMKSFLDYDTSVGRGGWNMYMQLRVRLDVQQPLLRLKKILKQGDDFFQMGEENAVYEWPKTIQAKTRIVSRKQSVLWCREMQQESTVRLGEIFQERMNIVCTGGRNLRIEIEFHFFSKQFHVNLTTTTKGVRFGDSNAVITVGSL</sequence>
<feature type="signal peptide" evidence="1">
    <location>
        <begin position="1"/>
        <end position="19"/>
    </location>
</feature>
<name>A0A7J8Z608_9ROSI</name>
<dbReference type="EMBL" id="JABEZV010000002">
    <property type="protein sequence ID" value="MBA0706659.1"/>
    <property type="molecule type" value="Genomic_DNA"/>
</dbReference>
<proteinExistence type="predicted"/>
<keyword evidence="3" id="KW-1185">Reference proteome</keyword>
<organism evidence="2 3">
    <name type="scientific">Gossypium laxum</name>
    <dbReference type="NCBI Taxonomy" id="34288"/>
    <lineage>
        <taxon>Eukaryota</taxon>
        <taxon>Viridiplantae</taxon>
        <taxon>Streptophyta</taxon>
        <taxon>Embryophyta</taxon>
        <taxon>Tracheophyta</taxon>
        <taxon>Spermatophyta</taxon>
        <taxon>Magnoliopsida</taxon>
        <taxon>eudicotyledons</taxon>
        <taxon>Gunneridae</taxon>
        <taxon>Pentapetalae</taxon>
        <taxon>rosids</taxon>
        <taxon>malvids</taxon>
        <taxon>Malvales</taxon>
        <taxon>Malvaceae</taxon>
        <taxon>Malvoideae</taxon>
        <taxon>Gossypium</taxon>
    </lineage>
</organism>
<evidence type="ECO:0000313" key="2">
    <source>
        <dbReference type="EMBL" id="MBA0706659.1"/>
    </source>
</evidence>
<reference evidence="2 3" key="1">
    <citation type="journal article" date="2019" name="Genome Biol. Evol.">
        <title>Insights into the evolution of the New World diploid cottons (Gossypium, subgenus Houzingenia) based on genome sequencing.</title>
        <authorList>
            <person name="Grover C.E."/>
            <person name="Arick M.A. 2nd"/>
            <person name="Thrash A."/>
            <person name="Conover J.L."/>
            <person name="Sanders W.S."/>
            <person name="Peterson D.G."/>
            <person name="Frelichowski J.E."/>
            <person name="Scheffler J.A."/>
            <person name="Scheffler B.E."/>
            <person name="Wendel J.F."/>
        </authorList>
    </citation>
    <scope>NUCLEOTIDE SEQUENCE [LARGE SCALE GENOMIC DNA]</scope>
    <source>
        <strain evidence="2">4</strain>
        <tissue evidence="2">Leaf</tissue>
    </source>
</reference>
<comment type="caution">
    <text evidence="2">The sequence shown here is derived from an EMBL/GenBank/DDBJ whole genome shotgun (WGS) entry which is preliminary data.</text>
</comment>
<keyword evidence="1" id="KW-0732">Signal</keyword>
<feature type="chain" id="PRO_5029804045" evidence="1">
    <location>
        <begin position="20"/>
        <end position="203"/>
    </location>
</feature>
<dbReference type="AlphaFoldDB" id="A0A7J8Z608"/>
<protein>
    <submittedName>
        <fullName evidence="2">Uncharacterized protein</fullName>
    </submittedName>
</protein>
<dbReference type="Proteomes" id="UP000593574">
    <property type="component" value="Unassembled WGS sequence"/>
</dbReference>
<accession>A0A7J8Z608</accession>
<gene>
    <name evidence="2" type="ORF">Golax_018756</name>
</gene>
<evidence type="ECO:0000256" key="1">
    <source>
        <dbReference type="SAM" id="SignalP"/>
    </source>
</evidence>